<comment type="caution">
    <text evidence="2">The sequence shown here is derived from an EMBL/GenBank/DDBJ whole genome shotgun (WGS) entry which is preliminary data.</text>
</comment>
<dbReference type="AlphaFoldDB" id="A0A0G0B0D7"/>
<accession>A0A0G0B0D7</accession>
<dbReference type="PANTHER" id="PTHR39664:SF2">
    <property type="entry name" value="NUCLEIC ACID-BINDING PROTEIN, CONTAINING PIN DOMAIN-RELATED"/>
    <property type="match status" value="1"/>
</dbReference>
<dbReference type="InterPro" id="IPR002716">
    <property type="entry name" value="PIN_dom"/>
</dbReference>
<proteinExistence type="predicted"/>
<dbReference type="InterPro" id="IPR029060">
    <property type="entry name" value="PIN-like_dom_sf"/>
</dbReference>
<evidence type="ECO:0000313" key="3">
    <source>
        <dbReference type="Proteomes" id="UP000034803"/>
    </source>
</evidence>
<reference evidence="2 3" key="1">
    <citation type="journal article" date="2015" name="Nature">
        <title>rRNA introns, odd ribosomes, and small enigmatic genomes across a large radiation of phyla.</title>
        <authorList>
            <person name="Brown C.T."/>
            <person name="Hug L.A."/>
            <person name="Thomas B.C."/>
            <person name="Sharon I."/>
            <person name="Castelle C.J."/>
            <person name="Singh A."/>
            <person name="Wilkins M.J."/>
            <person name="Williams K.H."/>
            <person name="Banfield J.F."/>
        </authorList>
    </citation>
    <scope>NUCLEOTIDE SEQUENCE [LARGE SCALE GENOMIC DNA]</scope>
</reference>
<evidence type="ECO:0000313" key="2">
    <source>
        <dbReference type="EMBL" id="KKP32270.1"/>
    </source>
</evidence>
<protein>
    <submittedName>
        <fullName evidence="2">PilT protein domain protein</fullName>
    </submittedName>
</protein>
<sequence>MVEIIIDTNAILRFILKDVSTQHIEIYELIKKAKNKKLRIIIPEIVVFETYFTLKSYYEYEKETLLKVLESLLSANYLKIENKQIFMEAVKIYRTSNLEFVDCYLVSNAKALNLNMFTFDSNLKKYLIKK</sequence>
<dbReference type="Pfam" id="PF01850">
    <property type="entry name" value="PIN"/>
    <property type="match status" value="1"/>
</dbReference>
<gene>
    <name evidence="2" type="ORF">UR21_C0001G0066</name>
</gene>
<dbReference type="Gene3D" id="3.40.50.1010">
    <property type="entry name" value="5'-nuclease"/>
    <property type="match status" value="1"/>
</dbReference>
<dbReference type="EMBL" id="LBOI01000001">
    <property type="protein sequence ID" value="KKP32270.1"/>
    <property type="molecule type" value="Genomic_DNA"/>
</dbReference>
<dbReference type="SUPFAM" id="SSF88723">
    <property type="entry name" value="PIN domain-like"/>
    <property type="match status" value="1"/>
</dbReference>
<evidence type="ECO:0000259" key="1">
    <source>
        <dbReference type="Pfam" id="PF01850"/>
    </source>
</evidence>
<name>A0A0G0B0D7_9BACT</name>
<organism evidence="2 3">
    <name type="scientific">Candidatus Woesebacteria bacterium GW2011_GWC2_31_9</name>
    <dbReference type="NCBI Taxonomy" id="1618586"/>
    <lineage>
        <taxon>Bacteria</taxon>
        <taxon>Candidatus Woeseibacteriota</taxon>
    </lineage>
</organism>
<feature type="domain" description="PIN" evidence="1">
    <location>
        <begin position="4"/>
        <end position="126"/>
    </location>
</feature>
<dbReference type="Proteomes" id="UP000034803">
    <property type="component" value="Unassembled WGS sequence"/>
</dbReference>
<dbReference type="PANTHER" id="PTHR39664">
    <property type="match status" value="1"/>
</dbReference>